<reference evidence="1 2" key="1">
    <citation type="submission" date="2016-10" db="EMBL/GenBank/DDBJ databases">
        <title>Complete Genome Sequence of Peptococcaceae strain DCMF.</title>
        <authorList>
            <person name="Edwards R.J."/>
            <person name="Holland S.I."/>
            <person name="Deshpande N.P."/>
            <person name="Wong Y.K."/>
            <person name="Ertan H."/>
            <person name="Manefield M."/>
            <person name="Russell T.L."/>
            <person name="Lee M.J."/>
        </authorList>
    </citation>
    <scope>NUCLEOTIDE SEQUENCE [LARGE SCALE GENOMIC DNA]</scope>
    <source>
        <strain evidence="1 2">DCMF</strain>
    </source>
</reference>
<proteinExistence type="predicted"/>
<protein>
    <recommendedName>
        <fullName evidence="3">HEAT repeat domain-containing protein</fullName>
    </recommendedName>
</protein>
<dbReference type="Proteomes" id="UP000323521">
    <property type="component" value="Chromosome"/>
</dbReference>
<dbReference type="SMART" id="SM00567">
    <property type="entry name" value="EZ_HEAT"/>
    <property type="match status" value="3"/>
</dbReference>
<dbReference type="EMBL" id="CP017634">
    <property type="protein sequence ID" value="ATW27220.1"/>
    <property type="molecule type" value="Genomic_DNA"/>
</dbReference>
<dbReference type="Gene3D" id="1.25.10.10">
    <property type="entry name" value="Leucine-rich Repeat Variant"/>
    <property type="match status" value="1"/>
</dbReference>
<dbReference type="PANTHER" id="PTHR12697">
    <property type="entry name" value="PBS LYASE HEAT-LIKE PROTEIN"/>
    <property type="match status" value="1"/>
</dbReference>
<dbReference type="OrthoDB" id="1784688at2"/>
<dbReference type="AlphaFoldDB" id="A0A3G1KXS8"/>
<dbReference type="KEGG" id="fwa:DCMF_22895"/>
<sequence length="386" mass="44569">MKNNNAGGLYVQYEKGVNYDVRRGSINFVKWIRGNMEFPIQLTIFLTNNYQITTKQTKELVSAVFWGPYSLEEKPYIKVATGDFEDLVCQMGKYSAIAATLNSITHELIHYQQWLINPRFKNGEREAKKKAREIVISYLQFLEEKLLIRVSALKSKRIKNAEDELISIFEKGNENIQILIIKEFANFNQSEKVKTFLLQQVKNKNYIIRSQAVLSLSYFEGDSEINEICVNCLNDDNSLVRIRAAEVLRDIGNKNSIPHLINALGDKDELVRGYAAVSLGILGDSDIVDILKNMLKNEKRNAAKLRVYIGLFYLGQTEFFDLILKQLHSRSYLVRMAAAYYLPEIVDRSNLDKMKKSFYNGLLKEKNEEVRNLILKGIDYLENINF</sequence>
<dbReference type="InterPro" id="IPR004155">
    <property type="entry name" value="PBS_lyase_HEAT"/>
</dbReference>
<dbReference type="SUPFAM" id="SSF48371">
    <property type="entry name" value="ARM repeat"/>
    <property type="match status" value="1"/>
</dbReference>
<evidence type="ECO:0000313" key="2">
    <source>
        <dbReference type="Proteomes" id="UP000323521"/>
    </source>
</evidence>
<dbReference type="InterPro" id="IPR016024">
    <property type="entry name" value="ARM-type_fold"/>
</dbReference>
<name>A0A3G1KXS8_FORW1</name>
<keyword evidence="2" id="KW-1185">Reference proteome</keyword>
<accession>A0A3G1KXS8</accession>
<evidence type="ECO:0008006" key="3">
    <source>
        <dbReference type="Google" id="ProtNLM"/>
    </source>
</evidence>
<dbReference type="PANTHER" id="PTHR12697:SF5">
    <property type="entry name" value="DEOXYHYPUSINE HYDROXYLASE"/>
    <property type="match status" value="1"/>
</dbReference>
<evidence type="ECO:0000313" key="1">
    <source>
        <dbReference type="EMBL" id="ATW27220.1"/>
    </source>
</evidence>
<gene>
    <name evidence="1" type="ORF">DCMF_22895</name>
</gene>
<dbReference type="GO" id="GO:0016491">
    <property type="term" value="F:oxidoreductase activity"/>
    <property type="evidence" value="ECO:0007669"/>
    <property type="project" value="TreeGrafter"/>
</dbReference>
<dbReference type="Pfam" id="PF13646">
    <property type="entry name" value="HEAT_2"/>
    <property type="match status" value="1"/>
</dbReference>
<dbReference type="RefSeq" id="WP_148136569.1">
    <property type="nucleotide sequence ID" value="NZ_CP017634.1"/>
</dbReference>
<dbReference type="InterPro" id="IPR011989">
    <property type="entry name" value="ARM-like"/>
</dbReference>
<organism evidence="1 2">
    <name type="scientific">Formimonas warabiya</name>
    <dbReference type="NCBI Taxonomy" id="1761012"/>
    <lineage>
        <taxon>Bacteria</taxon>
        <taxon>Bacillati</taxon>
        <taxon>Bacillota</taxon>
        <taxon>Clostridia</taxon>
        <taxon>Eubacteriales</taxon>
        <taxon>Peptococcaceae</taxon>
        <taxon>Candidatus Formimonas</taxon>
    </lineage>
</organism>